<evidence type="ECO:0000313" key="1">
    <source>
        <dbReference type="EMBL" id="MCA9379355.1"/>
    </source>
</evidence>
<dbReference type="Proteomes" id="UP000760819">
    <property type="component" value="Unassembled WGS sequence"/>
</dbReference>
<accession>A0A955L0M8</accession>
<dbReference type="Gene3D" id="3.30.1490.300">
    <property type="match status" value="1"/>
</dbReference>
<reference evidence="1" key="1">
    <citation type="submission" date="2020-04" db="EMBL/GenBank/DDBJ databases">
        <authorList>
            <person name="Zhang T."/>
        </authorList>
    </citation>
    <scope>NUCLEOTIDE SEQUENCE</scope>
    <source>
        <strain evidence="1">HKST-UBA12</strain>
    </source>
</reference>
<dbReference type="PANTHER" id="PTHR32432">
    <property type="entry name" value="CELL DIVISION PROTEIN FTSA-RELATED"/>
    <property type="match status" value="1"/>
</dbReference>
<dbReference type="InterPro" id="IPR005883">
    <property type="entry name" value="PilM"/>
</dbReference>
<protein>
    <submittedName>
        <fullName evidence="1">Type IV pilus assembly protein PilM</fullName>
    </submittedName>
</protein>
<evidence type="ECO:0000313" key="2">
    <source>
        <dbReference type="Proteomes" id="UP000760819"/>
    </source>
</evidence>
<dbReference type="Gene3D" id="3.30.420.40">
    <property type="match status" value="2"/>
</dbReference>
<sequence>MKLPEFFSIDIGNHSIKLAQVKREGEKAGTLQHIISAPTDASLLDNASEEGLKRLAEQIKQAKKIAGIGTNNCVAAVPETPIFSRLLSIPKVEDAKIEETVHWELKPLIPVPLEDVDVAFVDIGEKKVNDQIMVDMYVVAAPKTLTTRFKHLADLAGLELLAIETESLANTRTITFNQETAKDIMIVDFGAVSTDLIVARGGIPVFSQSISTGSDALTKAIAADYGLGAEEAEKYKRSFGIRFDAGEGKIARSIEPIMQIIINEISRTFTYFKEKIGDSGASTIYMCGEAAKLPGLGDYFTNKLGLTSILVDPVAKLKIAGSAKKDLDQQNSVGFCVAIGLALK</sequence>
<dbReference type="PIRSF" id="PIRSF019169">
    <property type="entry name" value="PilM"/>
    <property type="match status" value="1"/>
</dbReference>
<gene>
    <name evidence="1" type="primary">pilM</name>
    <name evidence="1" type="ORF">KC640_02915</name>
</gene>
<dbReference type="CDD" id="cd24049">
    <property type="entry name" value="ASKHA_NBD_PilM"/>
    <property type="match status" value="1"/>
</dbReference>
<dbReference type="AlphaFoldDB" id="A0A955L0M8"/>
<dbReference type="SUPFAM" id="SSF53067">
    <property type="entry name" value="Actin-like ATPase domain"/>
    <property type="match status" value="2"/>
</dbReference>
<dbReference type="Pfam" id="PF11104">
    <property type="entry name" value="PilM_2"/>
    <property type="match status" value="1"/>
</dbReference>
<dbReference type="PANTHER" id="PTHR32432:SF3">
    <property type="entry name" value="ETHANOLAMINE UTILIZATION PROTEIN EUTJ"/>
    <property type="match status" value="1"/>
</dbReference>
<dbReference type="NCBIfam" id="TIGR01175">
    <property type="entry name" value="pilM"/>
    <property type="match status" value="1"/>
</dbReference>
<proteinExistence type="predicted"/>
<feature type="non-terminal residue" evidence="1">
    <location>
        <position position="344"/>
    </location>
</feature>
<organism evidence="1 2">
    <name type="scientific">Candidatus Dojkabacteria bacterium</name>
    <dbReference type="NCBI Taxonomy" id="2099670"/>
    <lineage>
        <taxon>Bacteria</taxon>
        <taxon>Candidatus Dojkabacteria</taxon>
    </lineage>
</organism>
<dbReference type="EMBL" id="JAGQLI010000153">
    <property type="protein sequence ID" value="MCA9379355.1"/>
    <property type="molecule type" value="Genomic_DNA"/>
</dbReference>
<dbReference type="InterPro" id="IPR050696">
    <property type="entry name" value="FtsA/MreB"/>
</dbReference>
<reference evidence="1" key="2">
    <citation type="journal article" date="2021" name="Microbiome">
        <title>Successional dynamics and alternative stable states in a saline activated sludge microbial community over 9 years.</title>
        <authorList>
            <person name="Wang Y."/>
            <person name="Ye J."/>
            <person name="Ju F."/>
            <person name="Liu L."/>
            <person name="Boyd J.A."/>
            <person name="Deng Y."/>
            <person name="Parks D.H."/>
            <person name="Jiang X."/>
            <person name="Yin X."/>
            <person name="Woodcroft B.J."/>
            <person name="Tyson G.W."/>
            <person name="Hugenholtz P."/>
            <person name="Polz M.F."/>
            <person name="Zhang T."/>
        </authorList>
    </citation>
    <scope>NUCLEOTIDE SEQUENCE</scope>
    <source>
        <strain evidence="1">HKST-UBA12</strain>
    </source>
</reference>
<dbReference type="InterPro" id="IPR043129">
    <property type="entry name" value="ATPase_NBD"/>
</dbReference>
<comment type="caution">
    <text evidence="1">The sequence shown here is derived from an EMBL/GenBank/DDBJ whole genome shotgun (WGS) entry which is preliminary data.</text>
</comment>
<name>A0A955L0M8_9BACT</name>